<gene>
    <name evidence="4" type="ORF">RIMI_LOCUS8347935</name>
</gene>
<evidence type="ECO:0000313" key="4">
    <source>
        <dbReference type="EMBL" id="CAJ0940187.1"/>
    </source>
</evidence>
<feature type="region of interest" description="Disordered" evidence="2">
    <location>
        <begin position="509"/>
        <end position="528"/>
    </location>
</feature>
<dbReference type="InterPro" id="IPR055443">
    <property type="entry name" value="HEAT_ECM29"/>
</dbReference>
<comment type="caution">
    <text evidence="4">The sequence shown here is derived from an EMBL/GenBank/DDBJ whole genome shotgun (WGS) entry which is preliminary data.</text>
</comment>
<dbReference type="InterPro" id="IPR011989">
    <property type="entry name" value="ARM-like"/>
</dbReference>
<protein>
    <recommendedName>
        <fullName evidence="3">Proteasome adapter and scaffold protein ECM29 HEAT-repeat domain-containing protein</fullName>
    </recommendedName>
</protein>
<name>A0ABN9LH64_9NEOB</name>
<accession>A0ABN9LH64</accession>
<evidence type="ECO:0000313" key="5">
    <source>
        <dbReference type="Proteomes" id="UP001176940"/>
    </source>
</evidence>
<dbReference type="PANTHER" id="PTHR23346:SF19">
    <property type="entry name" value="PROTEASOME ADAPTER AND SCAFFOLD PROTEIN ECM29"/>
    <property type="match status" value="1"/>
</dbReference>
<dbReference type="Pfam" id="PF23731">
    <property type="entry name" value="ARM_ECM29_C"/>
    <property type="match status" value="1"/>
</dbReference>
<dbReference type="EMBL" id="CAUEEQ010016501">
    <property type="protein sequence ID" value="CAJ0940187.1"/>
    <property type="molecule type" value="Genomic_DNA"/>
</dbReference>
<keyword evidence="1" id="KW-0677">Repeat</keyword>
<organism evidence="4 5">
    <name type="scientific">Ranitomeya imitator</name>
    <name type="common">mimic poison frog</name>
    <dbReference type="NCBI Taxonomy" id="111125"/>
    <lineage>
        <taxon>Eukaryota</taxon>
        <taxon>Metazoa</taxon>
        <taxon>Chordata</taxon>
        <taxon>Craniata</taxon>
        <taxon>Vertebrata</taxon>
        <taxon>Euteleostomi</taxon>
        <taxon>Amphibia</taxon>
        <taxon>Batrachia</taxon>
        <taxon>Anura</taxon>
        <taxon>Neobatrachia</taxon>
        <taxon>Hyloidea</taxon>
        <taxon>Dendrobatidae</taxon>
        <taxon>Dendrobatinae</taxon>
        <taxon>Ranitomeya</taxon>
    </lineage>
</organism>
<evidence type="ECO:0000256" key="2">
    <source>
        <dbReference type="SAM" id="MobiDB-lite"/>
    </source>
</evidence>
<evidence type="ECO:0000256" key="1">
    <source>
        <dbReference type="ARBA" id="ARBA00022737"/>
    </source>
</evidence>
<dbReference type="Proteomes" id="UP001176940">
    <property type="component" value="Unassembled WGS sequence"/>
</dbReference>
<dbReference type="SUPFAM" id="SSF48371">
    <property type="entry name" value="ARM repeat"/>
    <property type="match status" value="1"/>
</dbReference>
<feature type="region of interest" description="Disordered" evidence="2">
    <location>
        <begin position="632"/>
        <end position="651"/>
    </location>
</feature>
<dbReference type="InterPro" id="IPR016024">
    <property type="entry name" value="ARM-type_fold"/>
</dbReference>
<dbReference type="PANTHER" id="PTHR23346">
    <property type="entry name" value="TRANSLATIONAL ACTIVATOR GCN1-RELATED"/>
    <property type="match status" value="1"/>
</dbReference>
<reference evidence="4" key="1">
    <citation type="submission" date="2023-07" db="EMBL/GenBank/DDBJ databases">
        <authorList>
            <person name="Stuckert A."/>
        </authorList>
    </citation>
    <scope>NUCLEOTIDE SEQUENCE</scope>
</reference>
<dbReference type="Pfam" id="PF24492">
    <property type="entry name" value="HEAT_ECM29"/>
    <property type="match status" value="1"/>
</dbReference>
<feature type="domain" description="Proteasome adapter and scaffold protein ECM29 HEAT-repeat" evidence="3">
    <location>
        <begin position="127"/>
        <end position="286"/>
    </location>
</feature>
<sequence>MISSHCRNAFLGPECEERERLRRTSEDSTRGEQRSRAQRWRTDSGRFDCGIFCADSAFLGRNRRSESAPFLVCIRMCEPCKGAAGQKTIAVLLPCLLDKGIMSTVTEVRALSINTLVKISKSAGELLKPHTPKLIPALLESLSVLEPQVLNYLSLRATDQEKAAMDSARLNAAKSSPMMETVNMCIQHLDVSVLAELVPRLCELIKSGLGLGTKGGCASVVVSLTTQCPQDLMPYSGKLMSALLNGLCDRNSVIQKSYAFALGHLVRTARDTSTEKLLQKLSSWYMEKEEPAYRAGCTLTVHAISRYSPDVLKNHSGMVLPLAFLAMHEISDDEKGEKEDSNLWREVWLENVPGSISGGIRLYMKELIDISQKALQSPSWKMKAQGAAAMASIAKQQTGSLVPPHLGMVIGTLLQGLPGRTWTGKEELLKAIGTVVSSCSKQLKEPVPSQPSIEDIIQAVLKECRKENVKYRIIALKCAADVLESTKEDHFQELTDILFPFIQKASKETVGARSPKEEEDEEEHEKAKEQHTESLVCAFSTLGKAWPRNPDTQRCYRFEVCRLMCERLKLSTWKVQHAVLQSMNTYFQGLLILEKEHSDSTALTEILTEACPALAHSLDLAPKLTARRYNEKGDKHRGDVPLRQASSRKRTAHNWPTFKETDTAKFNKVEGDRLNAKIVGYTCVQGFNIQTNQQGTLQNHQIFKMRH</sequence>
<proteinExistence type="predicted"/>
<evidence type="ECO:0000259" key="3">
    <source>
        <dbReference type="Pfam" id="PF24492"/>
    </source>
</evidence>
<keyword evidence="5" id="KW-1185">Reference proteome</keyword>
<dbReference type="Gene3D" id="1.25.10.10">
    <property type="entry name" value="Leucine-rich Repeat Variant"/>
    <property type="match status" value="1"/>
</dbReference>